<evidence type="ECO:0000313" key="1">
    <source>
        <dbReference type="EMBL" id="KIR76881.1"/>
    </source>
</evidence>
<name>A0ABR5BMK8_9TREE</name>
<reference evidence="1 2" key="1">
    <citation type="submission" date="2015-01" db="EMBL/GenBank/DDBJ databases">
        <title>The Genome Sequence of Cryptococcus gattii EJB2.</title>
        <authorList>
            <consortium name="The Broad Institute Genomics Platform"/>
            <person name="Cuomo C."/>
            <person name="Litvintseva A."/>
            <person name="Chen Y."/>
            <person name="Heitman J."/>
            <person name="Sun S."/>
            <person name="Springer D."/>
            <person name="Dromer F."/>
            <person name="Young S."/>
            <person name="Zeng Q."/>
            <person name="Gargeya S."/>
            <person name="Abouelleil A."/>
            <person name="Alvarado L."/>
            <person name="Chapman S.B."/>
            <person name="Gainer-Dewar J."/>
            <person name="Goldberg J."/>
            <person name="Griggs A."/>
            <person name="Gujja S."/>
            <person name="Hansen M."/>
            <person name="Howarth C."/>
            <person name="Imamovic A."/>
            <person name="Larimer J."/>
            <person name="Murphy C."/>
            <person name="Naylor J."/>
            <person name="Pearson M."/>
            <person name="Priest M."/>
            <person name="Roberts A."/>
            <person name="Saif S."/>
            <person name="Shea T."/>
            <person name="Sykes S."/>
            <person name="Wortman J."/>
            <person name="Nusbaum C."/>
            <person name="Birren B."/>
        </authorList>
    </citation>
    <scope>NUCLEOTIDE SEQUENCE [LARGE SCALE GENOMIC DNA]</scope>
    <source>
        <strain evidence="1 2">EJB2</strain>
    </source>
</reference>
<accession>A0ABR5BMK8</accession>
<proteinExistence type="predicted"/>
<dbReference type="EMBL" id="KN848768">
    <property type="protein sequence ID" value="KIR76881.1"/>
    <property type="molecule type" value="Genomic_DNA"/>
</dbReference>
<gene>
    <name evidence="1" type="ORF">I306_06138</name>
</gene>
<sequence>MNVDMEKEKLKDLFLLRLPLSLSAALNVPHVHDAWCKGLSETQKDFFLMDAKDSKMIDDVTVASLNH</sequence>
<evidence type="ECO:0000313" key="2">
    <source>
        <dbReference type="Proteomes" id="UP000054272"/>
    </source>
</evidence>
<dbReference type="Proteomes" id="UP000054272">
    <property type="component" value="Unassembled WGS sequence"/>
</dbReference>
<protein>
    <submittedName>
        <fullName evidence="1">Uncharacterized protein</fullName>
    </submittedName>
</protein>
<keyword evidence="2" id="KW-1185">Reference proteome</keyword>
<organism evidence="1 2">
    <name type="scientific">Cryptococcus gattii EJB2</name>
    <dbReference type="NCBI Taxonomy" id="1296103"/>
    <lineage>
        <taxon>Eukaryota</taxon>
        <taxon>Fungi</taxon>
        <taxon>Dikarya</taxon>
        <taxon>Basidiomycota</taxon>
        <taxon>Agaricomycotina</taxon>
        <taxon>Tremellomycetes</taxon>
        <taxon>Tremellales</taxon>
        <taxon>Cryptococcaceae</taxon>
        <taxon>Cryptococcus</taxon>
        <taxon>Cryptococcus gattii species complex</taxon>
    </lineage>
</organism>